<dbReference type="CDD" id="cd01026">
    <property type="entry name" value="TOPRIM_OLD"/>
    <property type="match status" value="1"/>
</dbReference>
<dbReference type="InterPro" id="IPR051396">
    <property type="entry name" value="Bact_Antivir_Def_Nuclease"/>
</dbReference>
<keyword evidence="4" id="KW-0540">Nuclease</keyword>
<organism evidence="4 5">
    <name type="scientific">Mucilaginibacter oryzae</name>
    <dbReference type="NCBI Taxonomy" id="468058"/>
    <lineage>
        <taxon>Bacteria</taxon>
        <taxon>Pseudomonadati</taxon>
        <taxon>Bacteroidota</taxon>
        <taxon>Sphingobacteriia</taxon>
        <taxon>Sphingobacteriales</taxon>
        <taxon>Sphingobacteriaceae</taxon>
        <taxon>Mucilaginibacter</taxon>
    </lineage>
</organism>
<evidence type="ECO:0000259" key="2">
    <source>
        <dbReference type="Pfam" id="PF13175"/>
    </source>
</evidence>
<proteinExistence type="predicted"/>
<dbReference type="Gene3D" id="3.40.50.300">
    <property type="entry name" value="P-loop containing nucleotide triphosphate hydrolases"/>
    <property type="match status" value="1"/>
</dbReference>
<dbReference type="InterPro" id="IPR041685">
    <property type="entry name" value="AAA_GajA/Old/RecF-like"/>
</dbReference>
<dbReference type="EMBL" id="QGHA01000022">
    <property type="protein sequence ID" value="PWK65379.1"/>
    <property type="molecule type" value="Genomic_DNA"/>
</dbReference>
<comment type="caution">
    <text evidence="4">The sequence shown here is derived from an EMBL/GenBank/DDBJ whole genome shotgun (WGS) entry which is preliminary data.</text>
</comment>
<dbReference type="RefSeq" id="WP_109610969.1">
    <property type="nucleotide sequence ID" value="NZ_QGHA01000022.1"/>
</dbReference>
<keyword evidence="4" id="KW-0378">Hydrolase</keyword>
<evidence type="ECO:0000259" key="3">
    <source>
        <dbReference type="Pfam" id="PF20469"/>
    </source>
</evidence>
<protein>
    <submittedName>
        <fullName evidence="4">Putative ATP-dependent endonuclease of OLD family</fullName>
    </submittedName>
</protein>
<gene>
    <name evidence="4" type="ORF">LX99_05024</name>
</gene>
<dbReference type="Proteomes" id="UP000245678">
    <property type="component" value="Unassembled WGS sequence"/>
</dbReference>
<dbReference type="Pfam" id="PF13175">
    <property type="entry name" value="AAA_15"/>
    <property type="match status" value="2"/>
</dbReference>
<dbReference type="PANTHER" id="PTHR43581:SF4">
    <property type="entry name" value="ATP_GTP PHOSPHATASE"/>
    <property type="match status" value="1"/>
</dbReference>
<dbReference type="Pfam" id="PF20469">
    <property type="entry name" value="OLD-like_TOPRIM"/>
    <property type="match status" value="1"/>
</dbReference>
<feature type="domain" description="OLD protein-like TOPRIM" evidence="3">
    <location>
        <begin position="420"/>
        <end position="483"/>
    </location>
</feature>
<keyword evidence="4" id="KW-0255">Endonuclease</keyword>
<dbReference type="AlphaFoldDB" id="A0A316GT73"/>
<evidence type="ECO:0000256" key="1">
    <source>
        <dbReference type="SAM" id="MobiDB-lite"/>
    </source>
</evidence>
<feature type="compositionally biased region" description="Basic and acidic residues" evidence="1">
    <location>
        <begin position="133"/>
        <end position="149"/>
    </location>
</feature>
<keyword evidence="5" id="KW-1185">Reference proteome</keyword>
<feature type="region of interest" description="Disordered" evidence="1">
    <location>
        <begin position="133"/>
        <end position="172"/>
    </location>
</feature>
<evidence type="ECO:0000313" key="4">
    <source>
        <dbReference type="EMBL" id="PWK65379.1"/>
    </source>
</evidence>
<dbReference type="PANTHER" id="PTHR43581">
    <property type="entry name" value="ATP/GTP PHOSPHATASE"/>
    <property type="match status" value="1"/>
</dbReference>
<evidence type="ECO:0000313" key="5">
    <source>
        <dbReference type="Proteomes" id="UP000245678"/>
    </source>
</evidence>
<reference evidence="4 5" key="1">
    <citation type="submission" date="2018-05" db="EMBL/GenBank/DDBJ databases">
        <title>Genomic Encyclopedia of Archaeal and Bacterial Type Strains, Phase II (KMG-II): from individual species to whole genera.</title>
        <authorList>
            <person name="Goeker M."/>
        </authorList>
    </citation>
    <scope>NUCLEOTIDE SEQUENCE [LARGE SCALE GENOMIC DNA]</scope>
    <source>
        <strain evidence="4 5">DSM 19975</strain>
    </source>
</reference>
<dbReference type="GO" id="GO:0004519">
    <property type="term" value="F:endonuclease activity"/>
    <property type="evidence" value="ECO:0007669"/>
    <property type="project" value="UniProtKB-KW"/>
</dbReference>
<name>A0A316GT73_9SPHI</name>
<dbReference type="InterPro" id="IPR034139">
    <property type="entry name" value="TOPRIM_OLD"/>
</dbReference>
<feature type="domain" description="Endonuclease GajA/Old nuclease/RecF-like AAA" evidence="2">
    <location>
        <begin position="26"/>
        <end position="68"/>
    </location>
</feature>
<sequence>MAKAKAAATEEVSLDSGNPAINRPRLTKLIIKNFRAIGNKPVEIDLDDIVVLVGGNNVGKSTILKAYEVAMCQGSSSGILSIDDFPRGEVNLDELPEIEIQTVVFDNAPGEEWISMTDQGERLVREKFTWSEPGKHSKRQGWDSKKNTWSEKVPWGAPNVANSRRPEPHRVDAFDDPAKQAEEIKKLLKKVLDDKVKQHKGFEDQESVYNSLLKQVETLQHVIVAEAESEIKEINQELSRMIGRVFPNYKVDFDPRTTDGIDKTISLFKGEAQLLMGPEDGYMSSIEKQGSGARRTLLWSALKYISETKSKKNDDGTPARPHLLLLDEPEICLHPNAIREACNVLYNLPNHHWQVMVTTHSPIFIDLSKDNTTIVKVERKADDSIVGTTVYRPDRLKLSPDDKLNLKLLNIFDPYVAEFFFGGKTIIVEGDTEFTALKYVIQKKPEAYKDIHIIRARGKATIISMIKVLNQFGADYAILHDADSKLASNGNANPAWKINENILNEVQLKPEGVKVRLLSSITTFETAYFDEDIKNEKPYNALQQLSTNPDFFNRVERLLSCLIDHAASPPEKCIEWKSMEELEIACQ</sequence>
<feature type="domain" description="Endonuclease GajA/Old nuclease/RecF-like AAA" evidence="2">
    <location>
        <begin position="188"/>
        <end position="365"/>
    </location>
</feature>
<accession>A0A316GT73</accession>
<dbReference type="SUPFAM" id="SSF52540">
    <property type="entry name" value="P-loop containing nucleoside triphosphate hydrolases"/>
    <property type="match status" value="1"/>
</dbReference>
<dbReference type="InterPro" id="IPR027417">
    <property type="entry name" value="P-loop_NTPase"/>
</dbReference>